<name>A0ABS1IW07_9GAMM</name>
<accession>A0ABS1IW07</accession>
<comment type="caution">
    <text evidence="2">The sequence shown here is derived from an EMBL/GenBank/DDBJ whole genome shotgun (WGS) entry which is preliminary data.</text>
</comment>
<protein>
    <submittedName>
        <fullName evidence="2">Polysaccharide pyruvyl transferase family protein</fullName>
    </submittedName>
</protein>
<proteinExistence type="predicted"/>
<dbReference type="InterPro" id="IPR007345">
    <property type="entry name" value="Polysacch_pyruvyl_Trfase"/>
</dbReference>
<evidence type="ECO:0000313" key="3">
    <source>
        <dbReference type="Proteomes" id="UP001296921"/>
    </source>
</evidence>
<evidence type="ECO:0000313" key="2">
    <source>
        <dbReference type="EMBL" id="MBK5145711.1"/>
    </source>
</evidence>
<keyword evidence="2" id="KW-0808">Transferase</keyword>
<reference evidence="2 3" key="1">
    <citation type="submission" date="2020-11" db="EMBL/GenBank/DDBJ databases">
        <title>Insectihabitans protaetiae gen. nov. sp. nov. and Insectihabitans allomyrinae sp. nov., isolated from larvae of Protaetia brevitarsis seulensis and Allomyrina dichotoma, respectively.</title>
        <authorList>
            <person name="Lee S.D."/>
            <person name="Byeon Y.-S."/>
            <person name="Kim S.-M."/>
            <person name="Yang H.L."/>
            <person name="Kim I.S."/>
        </authorList>
    </citation>
    <scope>NUCLEOTIDE SEQUENCE [LARGE SCALE GENOMIC DNA]</scope>
    <source>
        <strain evidence="2 3">BWR-B9</strain>
    </source>
</reference>
<dbReference type="Proteomes" id="UP001296921">
    <property type="component" value="Unassembled WGS sequence"/>
</dbReference>
<evidence type="ECO:0000259" key="1">
    <source>
        <dbReference type="Pfam" id="PF04230"/>
    </source>
</evidence>
<dbReference type="GO" id="GO:0016740">
    <property type="term" value="F:transferase activity"/>
    <property type="evidence" value="ECO:0007669"/>
    <property type="project" value="UniProtKB-KW"/>
</dbReference>
<gene>
    <name evidence="2" type="ORF">I2494_18725</name>
</gene>
<sequence length="305" mass="35313">MNVGDFIIMDSAIKRLESTFPLSQKIHFPTHERITRVGFKRQKEISLNFLCGTNCLNSSMLIHRQWNIGLINSLLMKKVITLGVGWGNYQQHPDTYTSLLLRRMLSANHLHSVRDSYTESQLKKAGVKNVINTSCPTMWDLTEQHCAQIPTSKAENVVFTLTDYRQDYDKDLTLIQALKESYQDVYFWVQGSQDYEYFKTFGRHLDGIKVIPANLSDFDKILLSSLSLDYIGTRLHAGIRALQKMRRSIIISVDNRAEEKRKDFNLTVIPRNLTVSEYVDIFNQHVELQLTIPFSAINEWKAQFD</sequence>
<feature type="domain" description="Polysaccharide pyruvyl transferase" evidence="1">
    <location>
        <begin position="2"/>
        <end position="255"/>
    </location>
</feature>
<organism evidence="2 3">
    <name type="scientific">Limnobaculum allomyrinae</name>
    <dbReference type="NCBI Taxonomy" id="2791986"/>
    <lineage>
        <taxon>Bacteria</taxon>
        <taxon>Pseudomonadati</taxon>
        <taxon>Pseudomonadota</taxon>
        <taxon>Gammaproteobacteria</taxon>
        <taxon>Enterobacterales</taxon>
        <taxon>Budviciaceae</taxon>
        <taxon>Limnobaculum</taxon>
    </lineage>
</organism>
<keyword evidence="3" id="KW-1185">Reference proteome</keyword>
<dbReference type="Pfam" id="PF04230">
    <property type="entry name" value="PS_pyruv_trans"/>
    <property type="match status" value="1"/>
</dbReference>
<dbReference type="EMBL" id="JADRCR010000014">
    <property type="protein sequence ID" value="MBK5145711.1"/>
    <property type="molecule type" value="Genomic_DNA"/>
</dbReference>